<evidence type="ECO:0000256" key="1">
    <source>
        <dbReference type="ARBA" id="ARBA00005446"/>
    </source>
</evidence>
<dbReference type="InterPro" id="IPR027417">
    <property type="entry name" value="P-loop_NTPase"/>
</dbReference>
<dbReference type="PANTHER" id="PTHR13710:SF120">
    <property type="entry name" value="BIFUNCTIONAL 3'-5' EXONUCLEASE_ATP-DEPENDENT HELICASE WRN"/>
    <property type="match status" value="1"/>
</dbReference>
<evidence type="ECO:0000313" key="3">
    <source>
        <dbReference type="EMBL" id="KAF6143000.1"/>
    </source>
</evidence>
<proteinExistence type="inferred from homology"/>
<dbReference type="Pfam" id="PF00270">
    <property type="entry name" value="DEAD"/>
    <property type="match status" value="1"/>
</dbReference>
<dbReference type="GO" id="GO:0000724">
    <property type="term" value="P:double-strand break repair via homologous recombination"/>
    <property type="evidence" value="ECO:0007669"/>
    <property type="project" value="TreeGrafter"/>
</dbReference>
<dbReference type="GO" id="GO:0005694">
    <property type="term" value="C:chromosome"/>
    <property type="evidence" value="ECO:0007669"/>
    <property type="project" value="TreeGrafter"/>
</dbReference>
<dbReference type="InterPro" id="IPR011545">
    <property type="entry name" value="DEAD/DEAH_box_helicase_dom"/>
</dbReference>
<dbReference type="PROSITE" id="PS51192">
    <property type="entry name" value="HELICASE_ATP_BIND_1"/>
    <property type="match status" value="1"/>
</dbReference>
<reference evidence="3 4" key="1">
    <citation type="journal article" date="2020" name="IScience">
        <title>Genome Sequencing of the Endangered Kingdonia uniflora (Circaeasteraceae, Ranunculales) Reveals Potential Mechanisms of Evolutionary Specialization.</title>
        <authorList>
            <person name="Sun Y."/>
            <person name="Deng T."/>
            <person name="Zhang A."/>
            <person name="Moore M.J."/>
            <person name="Landis J.B."/>
            <person name="Lin N."/>
            <person name="Zhang H."/>
            <person name="Zhang X."/>
            <person name="Huang J."/>
            <person name="Zhang X."/>
            <person name="Sun H."/>
            <person name="Wang H."/>
        </authorList>
    </citation>
    <scope>NUCLEOTIDE SEQUENCE [LARGE SCALE GENOMIC DNA]</scope>
    <source>
        <strain evidence="3">TB1705</strain>
        <tissue evidence="3">Leaf</tissue>
    </source>
</reference>
<dbReference type="Proteomes" id="UP000541444">
    <property type="component" value="Unassembled WGS sequence"/>
</dbReference>
<dbReference type="PANTHER" id="PTHR13710">
    <property type="entry name" value="DNA HELICASE RECQ FAMILY MEMBER"/>
    <property type="match status" value="1"/>
</dbReference>
<feature type="domain" description="Helicase ATP-binding" evidence="2">
    <location>
        <begin position="1"/>
        <end position="119"/>
    </location>
</feature>
<evidence type="ECO:0000259" key="2">
    <source>
        <dbReference type="PROSITE" id="PS51192"/>
    </source>
</evidence>
<dbReference type="GO" id="GO:0003676">
    <property type="term" value="F:nucleic acid binding"/>
    <property type="evidence" value="ECO:0007669"/>
    <property type="project" value="InterPro"/>
</dbReference>
<dbReference type="GO" id="GO:0009378">
    <property type="term" value="F:four-way junction helicase activity"/>
    <property type="evidence" value="ECO:0007669"/>
    <property type="project" value="TreeGrafter"/>
</dbReference>
<dbReference type="InterPro" id="IPR014001">
    <property type="entry name" value="Helicase_ATP-bd"/>
</dbReference>
<organism evidence="3 4">
    <name type="scientific">Kingdonia uniflora</name>
    <dbReference type="NCBI Taxonomy" id="39325"/>
    <lineage>
        <taxon>Eukaryota</taxon>
        <taxon>Viridiplantae</taxon>
        <taxon>Streptophyta</taxon>
        <taxon>Embryophyta</taxon>
        <taxon>Tracheophyta</taxon>
        <taxon>Spermatophyta</taxon>
        <taxon>Magnoliopsida</taxon>
        <taxon>Ranunculales</taxon>
        <taxon>Circaeasteraceae</taxon>
        <taxon>Kingdonia</taxon>
    </lineage>
</organism>
<dbReference type="AlphaFoldDB" id="A0A7J7LKE0"/>
<comment type="caution">
    <text evidence="3">The sequence shown here is derived from an EMBL/GenBank/DDBJ whole genome shotgun (WGS) entry which is preliminary data.</text>
</comment>
<dbReference type="EMBL" id="JACGCM010002221">
    <property type="protein sequence ID" value="KAF6143000.1"/>
    <property type="molecule type" value="Genomic_DNA"/>
</dbReference>
<name>A0A7J7LKE0_9MAGN</name>
<dbReference type="GO" id="GO:0005737">
    <property type="term" value="C:cytoplasm"/>
    <property type="evidence" value="ECO:0007669"/>
    <property type="project" value="TreeGrafter"/>
</dbReference>
<gene>
    <name evidence="3" type="ORF">GIB67_041068</name>
</gene>
<protein>
    <recommendedName>
        <fullName evidence="2">Helicase ATP-binding domain-containing protein</fullName>
    </recommendedName>
</protein>
<dbReference type="Gene3D" id="3.40.50.300">
    <property type="entry name" value="P-loop containing nucleotide triphosphate hydrolases"/>
    <property type="match status" value="1"/>
</dbReference>
<accession>A0A7J7LKE0</accession>
<dbReference type="OrthoDB" id="10261556at2759"/>
<dbReference type="SUPFAM" id="SSF52540">
    <property type="entry name" value="P-loop containing nucleoside triphosphate hydrolases"/>
    <property type="match status" value="1"/>
</dbReference>
<comment type="similarity">
    <text evidence="1">Belongs to the helicase family. RecQ subfamily.</text>
</comment>
<sequence>MALEQRGVKVGYLASAQTDPSVHLNAQRGFFHVLYMTPEKALSLPAIFWSNLLDAGICLLAIDEAHCISEWGHDFRKEYKQLHKLRDILFDIPFVALTATATEKVRIDIINSLKMNDPYVAIGSFDRTNLFYAVKCSGGSRAPVDELVEELSKDVVCVSSTIIYCTTIKDAKQ</sequence>
<evidence type="ECO:0000313" key="4">
    <source>
        <dbReference type="Proteomes" id="UP000541444"/>
    </source>
</evidence>
<keyword evidence="4" id="KW-1185">Reference proteome</keyword>
<feature type="non-terminal residue" evidence="3">
    <location>
        <position position="1"/>
    </location>
</feature>
<dbReference type="GO" id="GO:0005524">
    <property type="term" value="F:ATP binding"/>
    <property type="evidence" value="ECO:0007669"/>
    <property type="project" value="InterPro"/>
</dbReference>
<dbReference type="GO" id="GO:0005634">
    <property type="term" value="C:nucleus"/>
    <property type="evidence" value="ECO:0007669"/>
    <property type="project" value="TreeGrafter"/>
</dbReference>
<dbReference type="GO" id="GO:0043138">
    <property type="term" value="F:3'-5' DNA helicase activity"/>
    <property type="evidence" value="ECO:0007669"/>
    <property type="project" value="TreeGrafter"/>
</dbReference>